<dbReference type="EMBL" id="CDSF01000089">
    <property type="protein sequence ID" value="CEO99055.1"/>
    <property type="molecule type" value="Genomic_DNA"/>
</dbReference>
<dbReference type="EMBL" id="OVEO01000010">
    <property type="protein sequence ID" value="SPQ98610.1"/>
    <property type="molecule type" value="Genomic_DNA"/>
</dbReference>
<dbReference type="STRING" id="37360.A0A0G4IUU8"/>
<keyword evidence="5" id="KW-0508">mRNA splicing</keyword>
<feature type="coiled-coil region" evidence="7">
    <location>
        <begin position="226"/>
        <end position="260"/>
    </location>
</feature>
<dbReference type="InterPro" id="IPR045211">
    <property type="entry name" value="TFP11/STIP/Ntr1"/>
</dbReference>
<evidence type="ECO:0000313" key="13">
    <source>
        <dbReference type="Proteomes" id="UP000290189"/>
    </source>
</evidence>
<evidence type="ECO:0000256" key="5">
    <source>
        <dbReference type="ARBA" id="ARBA00023187"/>
    </source>
</evidence>
<name>A0A0G4IUU8_PLABS</name>
<evidence type="ECO:0000313" key="10">
    <source>
        <dbReference type="EMBL" id="CEO99055.1"/>
    </source>
</evidence>
<keyword evidence="3" id="KW-0507">mRNA processing</keyword>
<feature type="region of interest" description="Disordered" evidence="8">
    <location>
        <begin position="1"/>
        <end position="92"/>
    </location>
</feature>
<keyword evidence="4" id="KW-0747">Spliceosome</keyword>
<evidence type="ECO:0000256" key="1">
    <source>
        <dbReference type="ARBA" id="ARBA00004123"/>
    </source>
</evidence>
<dbReference type="Proteomes" id="UP000290189">
    <property type="component" value="Unassembled WGS sequence"/>
</dbReference>
<dbReference type="SMART" id="SM00443">
    <property type="entry name" value="G_patch"/>
    <property type="match status" value="1"/>
</dbReference>
<keyword evidence="12" id="KW-1185">Reference proteome</keyword>
<comment type="similarity">
    <text evidence="2">Belongs to the TFP11/STIP family.</text>
</comment>
<geneLocation type="mitochondrion" evidence="11"/>
<dbReference type="InterPro" id="IPR022783">
    <property type="entry name" value="GCFC_dom"/>
</dbReference>
<keyword evidence="11" id="KW-0496">Mitochondrion</keyword>
<dbReference type="InterPro" id="IPR000467">
    <property type="entry name" value="G_patch_dom"/>
</dbReference>
<evidence type="ECO:0000256" key="6">
    <source>
        <dbReference type="ARBA" id="ARBA00023242"/>
    </source>
</evidence>
<dbReference type="Pfam" id="PF12457">
    <property type="entry name" value="TIP_N"/>
    <property type="match status" value="1"/>
</dbReference>
<feature type="domain" description="G-patch" evidence="9">
    <location>
        <begin position="93"/>
        <end position="137"/>
    </location>
</feature>
<dbReference type="GO" id="GO:0003676">
    <property type="term" value="F:nucleic acid binding"/>
    <property type="evidence" value="ECO:0007669"/>
    <property type="project" value="InterPro"/>
</dbReference>
<dbReference type="OrthoDB" id="4822at2759"/>
<evidence type="ECO:0000256" key="7">
    <source>
        <dbReference type="SAM" id="Coils"/>
    </source>
</evidence>
<organism evidence="10 12">
    <name type="scientific">Plasmodiophora brassicae</name>
    <name type="common">Clubroot disease agent</name>
    <dbReference type="NCBI Taxonomy" id="37360"/>
    <lineage>
        <taxon>Eukaryota</taxon>
        <taxon>Sar</taxon>
        <taxon>Rhizaria</taxon>
        <taxon>Endomyxa</taxon>
        <taxon>Phytomyxea</taxon>
        <taxon>Plasmodiophorida</taxon>
        <taxon>Plasmodiophoridae</taxon>
        <taxon>Plasmodiophora</taxon>
    </lineage>
</organism>
<reference evidence="11 13" key="2">
    <citation type="submission" date="2018-03" db="EMBL/GenBank/DDBJ databases">
        <authorList>
            <person name="Fogelqvist J."/>
        </authorList>
    </citation>
    <scope>NUCLEOTIDE SEQUENCE [LARGE SCALE GENOMIC DNA]</scope>
</reference>
<evidence type="ECO:0000256" key="8">
    <source>
        <dbReference type="SAM" id="MobiDB-lite"/>
    </source>
</evidence>
<dbReference type="PANTHER" id="PTHR23329">
    <property type="entry name" value="TUFTELIN-INTERACTING PROTEIN 11-RELATED"/>
    <property type="match status" value="1"/>
</dbReference>
<proteinExistence type="inferred from homology"/>
<dbReference type="GO" id="GO:0000390">
    <property type="term" value="P:spliceosomal complex disassembly"/>
    <property type="evidence" value="ECO:0007669"/>
    <property type="project" value="InterPro"/>
</dbReference>
<dbReference type="GO" id="GO:0071008">
    <property type="term" value="C:U2-type post-mRNA release spliceosomal complex"/>
    <property type="evidence" value="ECO:0007669"/>
    <property type="project" value="TreeGrafter"/>
</dbReference>
<gene>
    <name evidence="10" type="ORF">PBRA_007169</name>
    <name evidence="11" type="ORF">PLBR_LOCUS5825</name>
</gene>
<comment type="subcellular location">
    <subcellularLocation>
        <location evidence="1">Nucleus</location>
    </subcellularLocation>
</comment>
<dbReference type="Proteomes" id="UP000039324">
    <property type="component" value="Unassembled WGS sequence"/>
</dbReference>
<dbReference type="InterPro" id="IPR022159">
    <property type="entry name" value="STIP/TFIP11_N"/>
</dbReference>
<feature type="compositionally biased region" description="Low complexity" evidence="8">
    <location>
        <begin position="72"/>
        <end position="86"/>
    </location>
</feature>
<sequence length="717" mass="79126">MSSSDDVDDDGRRGGLGRQHRRDRAIYGVFGSDDDDEEARARFANRSTGQPVARAPVTFVASGGPAPPPPATSDAAAPPRRPANPTVKPAFEKHTKGFGSKYLEKFGFVDRLGKSGTGLAAPIEAKQRPTNMGLGFDGVDAKPVPKPKPPPKPKPARTPVQQWRRDLKQQQEVVYKTSSQMLEERFDVRASAVIDMTGPGGARTTTFDRLQEEETAAEPTLLPELHHNLKLLVEMTEGDIEKLERRRQMMDHEMANLRSKQEVMQARATTNRLAVERLEKVQAIVTQLAIQLDSSSPDRITVDAAADTFDLLRSRYAAEYREFHLEDLIHCHVVPILRDSDEPAAFKRWRTVMAADAYDALCEQVVIPRLRQAIAGRDLIVDSSVVASHFESWSAALSPSTTAALYDSIVIPRLAQIAASCDPLATPPHLWAHPWLPVLGQTRLQGVHDAIFARVSRALSSWKPGDPRGHAAVAPWRTVFSNRQLHRLMTASVVPALRGTARKQGIGAGDANFDATCLMNVLEWADLLPVPALLDILETSIWPRWLTGIARWMGTRPDYAVALSWFTRWCDSLPSAISRTASVQSVIRYGLLLLNAAVTGTGDLQLIVQRALQRMQSDRLLRQQPARPQATSAAAVPEPASELGSLRDLVSKYAEANDVAFIPNVRLGLHHGKQIFKFGTANIYIDHDCVYHLPRGSTDRDAWRPVTLSSLVQIARS</sequence>
<keyword evidence="7" id="KW-0175">Coiled coil</keyword>
<protein>
    <recommendedName>
        <fullName evidence="9">G-patch domain-containing protein</fullName>
    </recommendedName>
</protein>
<reference evidence="10 12" key="1">
    <citation type="submission" date="2015-02" db="EMBL/GenBank/DDBJ databases">
        <authorList>
            <person name="Chooi Y.-H."/>
        </authorList>
    </citation>
    <scope>NUCLEOTIDE SEQUENCE [LARGE SCALE GENOMIC DNA]</scope>
    <source>
        <strain evidence="10">E3</strain>
    </source>
</reference>
<feature type="region of interest" description="Disordered" evidence="8">
    <location>
        <begin position="129"/>
        <end position="162"/>
    </location>
</feature>
<evidence type="ECO:0000313" key="11">
    <source>
        <dbReference type="EMBL" id="SPQ98610.1"/>
    </source>
</evidence>
<accession>A0A0G4IUU8</accession>
<evidence type="ECO:0000256" key="2">
    <source>
        <dbReference type="ARBA" id="ARBA00010900"/>
    </source>
</evidence>
<dbReference type="Pfam" id="PF07842">
    <property type="entry name" value="GCFC"/>
    <property type="match status" value="1"/>
</dbReference>
<dbReference type="AlphaFoldDB" id="A0A0G4IUU8"/>
<dbReference type="OMA" id="CEQDIIQ"/>
<evidence type="ECO:0000256" key="3">
    <source>
        <dbReference type="ARBA" id="ARBA00022664"/>
    </source>
</evidence>
<evidence type="ECO:0000256" key="4">
    <source>
        <dbReference type="ARBA" id="ARBA00022728"/>
    </source>
</evidence>
<keyword evidence="6" id="KW-0539">Nucleus</keyword>
<dbReference type="PANTHER" id="PTHR23329:SF1">
    <property type="entry name" value="TUFTELIN-INTERACTING PROTEIN 11"/>
    <property type="match status" value="1"/>
</dbReference>
<evidence type="ECO:0000313" key="12">
    <source>
        <dbReference type="Proteomes" id="UP000039324"/>
    </source>
</evidence>
<evidence type="ECO:0000259" key="9">
    <source>
        <dbReference type="SMART" id="SM00443"/>
    </source>
</evidence>